<comment type="caution">
    <text evidence="2">The sequence shown here is derived from an EMBL/GenBank/DDBJ whole genome shotgun (WGS) entry which is preliminary data.</text>
</comment>
<dbReference type="AlphaFoldDB" id="A0A6N7ISK9"/>
<organism evidence="2 3">
    <name type="scientific">Desulfofundulus thermobenzoicus</name>
    <dbReference type="NCBI Taxonomy" id="29376"/>
    <lineage>
        <taxon>Bacteria</taxon>
        <taxon>Bacillati</taxon>
        <taxon>Bacillota</taxon>
        <taxon>Clostridia</taxon>
        <taxon>Eubacteriales</taxon>
        <taxon>Peptococcaceae</taxon>
        <taxon>Desulfofundulus</taxon>
    </lineage>
</organism>
<feature type="transmembrane region" description="Helical" evidence="1">
    <location>
        <begin position="76"/>
        <end position="95"/>
    </location>
</feature>
<sequence length="192" mass="20228">MDRHMIIPKILHGGGWLMIKGVTFVHWNRCGKAGGGQIRPGAVYRGILWAFSFTLIAFVCFGLVLLSAGARTFSGGPVATAVIIAGAAAGGVSAGNNARNPGWLHGLLVGTGYGVTLVLLGVLAAGGEVLQRLDVATRLGTCTLAGAMGGVVGVNLPAPGRWFRWKEMLERKVSLRLRHCSLRGQARRLFRG</sequence>
<evidence type="ECO:0000313" key="2">
    <source>
        <dbReference type="EMBL" id="MQL53042.1"/>
    </source>
</evidence>
<feature type="transmembrane region" description="Helical" evidence="1">
    <location>
        <begin position="47"/>
        <end position="70"/>
    </location>
</feature>
<evidence type="ECO:0000256" key="1">
    <source>
        <dbReference type="SAM" id="Phobius"/>
    </source>
</evidence>
<evidence type="ECO:0000313" key="3">
    <source>
        <dbReference type="Proteomes" id="UP000441717"/>
    </source>
</evidence>
<keyword evidence="1" id="KW-1133">Transmembrane helix</keyword>
<proteinExistence type="predicted"/>
<gene>
    <name evidence="2" type="ORF">GFC01_12415</name>
</gene>
<keyword evidence="1" id="KW-0472">Membrane</keyword>
<name>A0A6N7ISK9_9FIRM</name>
<protein>
    <submittedName>
        <fullName evidence="2">TIGR04086 family membrane protein</fullName>
    </submittedName>
</protein>
<accession>A0A6N7ISK9</accession>
<dbReference type="Proteomes" id="UP000441717">
    <property type="component" value="Unassembled WGS sequence"/>
</dbReference>
<feature type="transmembrane region" description="Helical" evidence="1">
    <location>
        <begin position="138"/>
        <end position="158"/>
    </location>
</feature>
<dbReference type="Pfam" id="PF12670">
    <property type="entry name" value="DUF3792"/>
    <property type="match status" value="1"/>
</dbReference>
<keyword evidence="3" id="KW-1185">Reference proteome</keyword>
<dbReference type="NCBIfam" id="TIGR04086">
    <property type="entry name" value="TIGR04086_membr"/>
    <property type="match status" value="1"/>
</dbReference>
<dbReference type="InterPro" id="IPR023804">
    <property type="entry name" value="DUF3792_TM"/>
</dbReference>
<reference evidence="2 3" key="1">
    <citation type="submission" date="2019-10" db="EMBL/GenBank/DDBJ databases">
        <title>Comparative genomics of sulfur disproportionating microorganisms.</title>
        <authorList>
            <person name="Ward L.M."/>
            <person name="Bertran E."/>
            <person name="Johnston D."/>
        </authorList>
    </citation>
    <scope>NUCLEOTIDE SEQUENCE [LARGE SCALE GENOMIC DNA]</scope>
    <source>
        <strain evidence="2 3">DSM 14055</strain>
    </source>
</reference>
<keyword evidence="1" id="KW-0812">Transmembrane</keyword>
<feature type="transmembrane region" description="Helical" evidence="1">
    <location>
        <begin position="107"/>
        <end position="126"/>
    </location>
</feature>
<dbReference type="EMBL" id="WHYR01000036">
    <property type="protein sequence ID" value="MQL53042.1"/>
    <property type="molecule type" value="Genomic_DNA"/>
</dbReference>